<reference evidence="2 3" key="1">
    <citation type="submission" date="2019-04" db="EMBL/GenBank/DDBJ databases">
        <authorList>
            <person name="Li Y."/>
            <person name="Wang J."/>
        </authorList>
    </citation>
    <scope>NUCLEOTIDE SEQUENCE [LARGE SCALE GENOMIC DNA]</scope>
    <source>
        <strain evidence="2 3">DSM 14668</strain>
    </source>
</reference>
<name>A0A4U1J1H7_9BACT</name>
<feature type="region of interest" description="Disordered" evidence="1">
    <location>
        <begin position="1"/>
        <end position="32"/>
    </location>
</feature>
<dbReference type="EMBL" id="SSMQ01000047">
    <property type="protein sequence ID" value="TKD00413.1"/>
    <property type="molecule type" value="Genomic_DNA"/>
</dbReference>
<accession>A0A4U1J1H7</accession>
<dbReference type="RefSeq" id="WP_136933340.1">
    <property type="nucleotide sequence ID" value="NZ_SSMQ01000047.1"/>
</dbReference>
<proteinExistence type="predicted"/>
<sequence>MPRPESAQHAPKVAHAVPLPATEPTPGPSVSPGLRALMGEPAAAVVEIGARLLAQELGPEGVADVKRGAVRLLGALSRGYQEGQAAAPEVDQALERIKALFQR</sequence>
<protein>
    <submittedName>
        <fullName evidence="2">Uncharacterized protein</fullName>
    </submittedName>
</protein>
<comment type="caution">
    <text evidence="2">The sequence shown here is derived from an EMBL/GenBank/DDBJ whole genome shotgun (WGS) entry which is preliminary data.</text>
</comment>
<evidence type="ECO:0000313" key="2">
    <source>
        <dbReference type="EMBL" id="TKD00413.1"/>
    </source>
</evidence>
<organism evidence="2 3">
    <name type="scientific">Polyangium fumosum</name>
    <dbReference type="NCBI Taxonomy" id="889272"/>
    <lineage>
        <taxon>Bacteria</taxon>
        <taxon>Pseudomonadati</taxon>
        <taxon>Myxococcota</taxon>
        <taxon>Polyangia</taxon>
        <taxon>Polyangiales</taxon>
        <taxon>Polyangiaceae</taxon>
        <taxon>Polyangium</taxon>
    </lineage>
</organism>
<evidence type="ECO:0000256" key="1">
    <source>
        <dbReference type="SAM" id="MobiDB-lite"/>
    </source>
</evidence>
<gene>
    <name evidence="2" type="ORF">E8A74_34530</name>
</gene>
<keyword evidence="3" id="KW-1185">Reference proteome</keyword>
<dbReference type="Proteomes" id="UP000309215">
    <property type="component" value="Unassembled WGS sequence"/>
</dbReference>
<evidence type="ECO:0000313" key="3">
    <source>
        <dbReference type="Proteomes" id="UP000309215"/>
    </source>
</evidence>
<dbReference type="AlphaFoldDB" id="A0A4U1J1H7"/>